<name>A0A450W725_9GAMM</name>
<dbReference type="Pfam" id="PF07883">
    <property type="entry name" value="Cupin_2"/>
    <property type="match status" value="1"/>
</dbReference>
<accession>A0A450W725</accession>
<dbReference type="InterPro" id="IPR014710">
    <property type="entry name" value="RmlC-like_jellyroll"/>
</dbReference>
<dbReference type="PANTHER" id="PTHR36440:SF1">
    <property type="entry name" value="PUTATIVE (AFU_ORTHOLOGUE AFUA_8G07350)-RELATED"/>
    <property type="match status" value="1"/>
</dbReference>
<organism evidence="2">
    <name type="scientific">Candidatus Kentrum sp. LPFa</name>
    <dbReference type="NCBI Taxonomy" id="2126335"/>
    <lineage>
        <taxon>Bacteria</taxon>
        <taxon>Pseudomonadati</taxon>
        <taxon>Pseudomonadota</taxon>
        <taxon>Gammaproteobacteria</taxon>
        <taxon>Candidatus Kentrum</taxon>
    </lineage>
</organism>
<dbReference type="GO" id="GO:0016853">
    <property type="term" value="F:isomerase activity"/>
    <property type="evidence" value="ECO:0007669"/>
    <property type="project" value="UniProtKB-KW"/>
</dbReference>
<protein>
    <submittedName>
        <fullName evidence="2">Mannose-6-phosphate isomerase, cupin superfamily</fullName>
    </submittedName>
</protein>
<dbReference type="PANTHER" id="PTHR36440">
    <property type="entry name" value="PUTATIVE (AFU_ORTHOLOGUE AFUA_8G07350)-RELATED"/>
    <property type="match status" value="1"/>
</dbReference>
<dbReference type="InterPro" id="IPR013096">
    <property type="entry name" value="Cupin_2"/>
</dbReference>
<evidence type="ECO:0000313" key="2">
    <source>
        <dbReference type="EMBL" id="VFK12819.1"/>
    </source>
</evidence>
<sequence length="111" mass="12620">MSKITNIQDIEQVRGHCGVIRRMTTDEPARFIHLLVNDAERHYHKKTTEYYYVLHGEGSIYLDGEIHAIEKGDLVTIPPGTVHNAIERDGPLEVMVVEVPPAIDDVFKVEK</sequence>
<evidence type="ECO:0000259" key="1">
    <source>
        <dbReference type="Pfam" id="PF07883"/>
    </source>
</evidence>
<dbReference type="EMBL" id="CAADFK010000040">
    <property type="protein sequence ID" value="VFK12819.1"/>
    <property type="molecule type" value="Genomic_DNA"/>
</dbReference>
<dbReference type="AlphaFoldDB" id="A0A450W725"/>
<feature type="domain" description="Cupin type-2" evidence="1">
    <location>
        <begin position="39"/>
        <end position="97"/>
    </location>
</feature>
<gene>
    <name evidence="2" type="ORF">BECKLPF1236B_GA0070989_104023</name>
</gene>
<dbReference type="SUPFAM" id="SSF51182">
    <property type="entry name" value="RmlC-like cupins"/>
    <property type="match status" value="1"/>
</dbReference>
<dbReference type="InterPro" id="IPR053146">
    <property type="entry name" value="QDO-like"/>
</dbReference>
<dbReference type="InterPro" id="IPR011051">
    <property type="entry name" value="RmlC_Cupin_sf"/>
</dbReference>
<reference evidence="2" key="1">
    <citation type="submission" date="2019-02" db="EMBL/GenBank/DDBJ databases">
        <authorList>
            <person name="Gruber-Vodicka R. H."/>
            <person name="Seah K. B. B."/>
        </authorList>
    </citation>
    <scope>NUCLEOTIDE SEQUENCE</scope>
    <source>
        <strain evidence="2">BECK_S313</strain>
    </source>
</reference>
<proteinExistence type="predicted"/>
<keyword evidence="2" id="KW-0413">Isomerase</keyword>
<dbReference type="Gene3D" id="2.60.120.10">
    <property type="entry name" value="Jelly Rolls"/>
    <property type="match status" value="1"/>
</dbReference>